<dbReference type="PANTHER" id="PTHR31072:SF226">
    <property type="entry name" value="TRANSCRIPTION FACTOR TCP18"/>
    <property type="match status" value="1"/>
</dbReference>
<dbReference type="AlphaFoldDB" id="A0A0S3TAB2"/>
<dbReference type="GO" id="GO:2000032">
    <property type="term" value="P:regulation of secondary shoot formation"/>
    <property type="evidence" value="ECO:0007669"/>
    <property type="project" value="TreeGrafter"/>
</dbReference>
<dbReference type="OrthoDB" id="1896834at2759"/>
<dbReference type="GO" id="GO:0005634">
    <property type="term" value="C:nucleus"/>
    <property type="evidence" value="ECO:0007669"/>
    <property type="project" value="UniProtKB-SubCell"/>
</dbReference>
<dbReference type="EMBL" id="AP015044">
    <property type="protein sequence ID" value="BAU02154.1"/>
    <property type="molecule type" value="Genomic_DNA"/>
</dbReference>
<organism evidence="7 8">
    <name type="scientific">Vigna angularis var. angularis</name>
    <dbReference type="NCBI Taxonomy" id="157739"/>
    <lineage>
        <taxon>Eukaryota</taxon>
        <taxon>Viridiplantae</taxon>
        <taxon>Streptophyta</taxon>
        <taxon>Embryophyta</taxon>
        <taxon>Tracheophyta</taxon>
        <taxon>Spermatophyta</taxon>
        <taxon>Magnoliopsida</taxon>
        <taxon>eudicotyledons</taxon>
        <taxon>Gunneridae</taxon>
        <taxon>Pentapetalae</taxon>
        <taxon>rosids</taxon>
        <taxon>fabids</taxon>
        <taxon>Fabales</taxon>
        <taxon>Fabaceae</taxon>
        <taxon>Papilionoideae</taxon>
        <taxon>50 kb inversion clade</taxon>
        <taxon>NPAAA clade</taxon>
        <taxon>indigoferoid/millettioid clade</taxon>
        <taxon>Phaseoleae</taxon>
        <taxon>Vigna</taxon>
    </lineage>
</organism>
<keyword evidence="2" id="KW-0805">Transcription regulation</keyword>
<dbReference type="GO" id="GO:0043565">
    <property type="term" value="F:sequence-specific DNA binding"/>
    <property type="evidence" value="ECO:0007669"/>
    <property type="project" value="TreeGrafter"/>
</dbReference>
<protein>
    <recommendedName>
        <fullName evidence="6">TCP domain-containing protein</fullName>
    </recommendedName>
</protein>
<evidence type="ECO:0000256" key="3">
    <source>
        <dbReference type="ARBA" id="ARBA00023125"/>
    </source>
</evidence>
<name>A0A0S3TAB2_PHAAN</name>
<evidence type="ECO:0000313" key="8">
    <source>
        <dbReference type="Proteomes" id="UP000291084"/>
    </source>
</evidence>
<dbReference type="InterPro" id="IPR017887">
    <property type="entry name" value="TF_TCP_subgr"/>
</dbReference>
<dbReference type="Pfam" id="PF03634">
    <property type="entry name" value="TCP"/>
    <property type="match status" value="1"/>
</dbReference>
<dbReference type="InterPro" id="IPR005333">
    <property type="entry name" value="Transcription_factor_TCP"/>
</dbReference>
<sequence>MELKPKRTEAERLSYGIHRKGLRDRKMRLSLNVARRFFGLQDMLGFDKASNTVEWLLNQAKAEINRLAKEKKK</sequence>
<evidence type="ECO:0000259" key="6">
    <source>
        <dbReference type="PROSITE" id="PS51369"/>
    </source>
</evidence>
<dbReference type="PANTHER" id="PTHR31072">
    <property type="entry name" value="TRANSCRIPTION FACTOR TCP4-RELATED"/>
    <property type="match status" value="1"/>
</dbReference>
<gene>
    <name evidence="7" type="primary">Vigan.11G159700</name>
    <name evidence="7" type="ORF">VIGAN_11159700</name>
</gene>
<accession>A0A0S3TAB2</accession>
<evidence type="ECO:0000313" key="7">
    <source>
        <dbReference type="EMBL" id="BAU02154.1"/>
    </source>
</evidence>
<dbReference type="GO" id="GO:0003700">
    <property type="term" value="F:DNA-binding transcription factor activity"/>
    <property type="evidence" value="ECO:0007669"/>
    <property type="project" value="InterPro"/>
</dbReference>
<evidence type="ECO:0000256" key="5">
    <source>
        <dbReference type="ARBA" id="ARBA00023242"/>
    </source>
</evidence>
<keyword evidence="3" id="KW-0238">DNA-binding</keyword>
<evidence type="ECO:0000256" key="1">
    <source>
        <dbReference type="ARBA" id="ARBA00004123"/>
    </source>
</evidence>
<evidence type="ECO:0000256" key="4">
    <source>
        <dbReference type="ARBA" id="ARBA00023163"/>
    </source>
</evidence>
<reference evidence="7 8" key="1">
    <citation type="journal article" date="2015" name="Sci. Rep.">
        <title>The power of single molecule real-time sequencing technology in the de novo assembly of a eukaryotic genome.</title>
        <authorList>
            <person name="Sakai H."/>
            <person name="Naito K."/>
            <person name="Ogiso-Tanaka E."/>
            <person name="Takahashi Y."/>
            <person name="Iseki K."/>
            <person name="Muto C."/>
            <person name="Satou K."/>
            <person name="Teruya K."/>
            <person name="Shiroma A."/>
            <person name="Shimoji M."/>
            <person name="Hirano T."/>
            <person name="Itoh T."/>
            <person name="Kaga A."/>
            <person name="Tomooka N."/>
        </authorList>
    </citation>
    <scope>NUCLEOTIDE SEQUENCE [LARGE SCALE GENOMIC DNA]</scope>
    <source>
        <strain evidence="8">cv. Shumari</strain>
    </source>
</reference>
<dbReference type="Proteomes" id="UP000291084">
    <property type="component" value="Chromosome 11"/>
</dbReference>
<proteinExistence type="predicted"/>
<keyword evidence="4" id="KW-0804">Transcription</keyword>
<feature type="domain" description="TCP" evidence="6">
    <location>
        <begin position="1"/>
        <end position="67"/>
    </location>
</feature>
<comment type="subcellular location">
    <subcellularLocation>
        <location evidence="1">Nucleus</location>
    </subcellularLocation>
</comment>
<evidence type="ECO:0000256" key="2">
    <source>
        <dbReference type="ARBA" id="ARBA00023015"/>
    </source>
</evidence>
<keyword evidence="5" id="KW-0539">Nucleus</keyword>
<keyword evidence="8" id="KW-1185">Reference proteome</keyword>
<dbReference type="PROSITE" id="PS51369">
    <property type="entry name" value="TCP"/>
    <property type="match status" value="1"/>
</dbReference>